<keyword evidence="1" id="KW-0997">Cell inner membrane</keyword>
<keyword evidence="3" id="KW-1185">Reference proteome</keyword>
<name>A0ABU7V0E2_9GAMM</name>
<feature type="transmembrane region" description="Helical" evidence="1">
    <location>
        <begin position="161"/>
        <end position="184"/>
    </location>
</feature>
<dbReference type="RefSeq" id="WP_331703359.1">
    <property type="nucleotide sequence ID" value="NZ_JAZHBO010000001.1"/>
</dbReference>
<evidence type="ECO:0000313" key="3">
    <source>
        <dbReference type="Proteomes" id="UP001356170"/>
    </source>
</evidence>
<accession>A0ABU7V0E2</accession>
<dbReference type="Proteomes" id="UP001356170">
    <property type="component" value="Unassembled WGS sequence"/>
</dbReference>
<comment type="caution">
    <text evidence="2">The sequence shown here is derived from an EMBL/GenBank/DDBJ whole genome shotgun (WGS) entry which is preliminary data.</text>
</comment>
<feature type="transmembrane region" description="Helical" evidence="1">
    <location>
        <begin position="344"/>
        <end position="365"/>
    </location>
</feature>
<evidence type="ECO:0000313" key="2">
    <source>
        <dbReference type="EMBL" id="MEF2155287.1"/>
    </source>
</evidence>
<keyword evidence="1" id="KW-1133">Transmembrane helix</keyword>
<comment type="similarity">
    <text evidence="1">Belongs to the MlaE permease family.</text>
</comment>
<keyword evidence="1" id="KW-1003">Cell membrane</keyword>
<gene>
    <name evidence="2" type="ORF">V3390_03445</name>
</gene>
<dbReference type="InterPro" id="IPR030802">
    <property type="entry name" value="Permease_MalE"/>
</dbReference>
<feature type="transmembrane region" description="Helical" evidence="1">
    <location>
        <begin position="205"/>
        <end position="230"/>
    </location>
</feature>
<dbReference type="PANTHER" id="PTHR30188">
    <property type="entry name" value="ABC TRANSPORTER PERMEASE PROTEIN-RELATED"/>
    <property type="match status" value="1"/>
</dbReference>
<proteinExistence type="inferred from homology"/>
<protein>
    <submittedName>
        <fullName evidence="2">ABC transporter permease</fullName>
    </submittedName>
</protein>
<dbReference type="Pfam" id="PF02405">
    <property type="entry name" value="MlaE"/>
    <property type="match status" value="1"/>
</dbReference>
<dbReference type="EMBL" id="JAZHBO010000001">
    <property type="protein sequence ID" value="MEF2155287.1"/>
    <property type="molecule type" value="Genomic_DNA"/>
</dbReference>
<evidence type="ECO:0000256" key="1">
    <source>
        <dbReference type="RuleBase" id="RU362044"/>
    </source>
</evidence>
<comment type="subcellular location">
    <subcellularLocation>
        <location evidence="1">Cell inner membrane</location>
        <topology evidence="1">Multi-pass membrane protein</topology>
    </subcellularLocation>
</comment>
<dbReference type="InterPro" id="IPR003453">
    <property type="entry name" value="ABC_MlaE_roteobac"/>
</dbReference>
<reference evidence="2 3" key="1">
    <citation type="submission" date="2024-01" db="EMBL/GenBank/DDBJ databases">
        <title>Novel species of the genus Luteimonas isolated from rivers.</title>
        <authorList>
            <person name="Lu H."/>
        </authorList>
    </citation>
    <scope>NUCLEOTIDE SEQUENCE [LARGE SCALE GENOMIC DNA]</scope>
    <source>
        <strain evidence="2 3">FXH3W</strain>
    </source>
</reference>
<sequence length="367" mass="40120">MSAPQLDVLNDKQDSIRLGGRWTLDHADEIIALLEFASPTLKYLDARKVEEIDSFGVMALRRFVNKRKLELDDVLWHREHSALAEVIDEVADERPKLKREIGLIAALSRLGKATVRVRDEFLAGLAFFGEVLVKFFRTLLQPGRLRLTSTVSHMESVGLDAIPLVALLCFMVGAVVAFLGANVLKDFGAEIYVVELVNIAFLREFGVLLAAILLAGRTASAFTASIGSMVNREEVDAIRTLGLDPMEVLVLPRILAILITLPLLTFIADIAGLLGGLVVGAYGLDIPPQQYLSRMQDTMEVRHFWVGMSKAPLFALVIGTIGCLEGLTVKGTSTSLGEHTTSAVVQSISTVIIIDALMAMFYMNLDV</sequence>
<organism evidence="2 3">
    <name type="scientific">Aquilutibacter rugosus</name>
    <dbReference type="NCBI Taxonomy" id="3115820"/>
    <lineage>
        <taxon>Bacteria</taxon>
        <taxon>Pseudomonadati</taxon>
        <taxon>Pseudomonadota</taxon>
        <taxon>Gammaproteobacteria</taxon>
        <taxon>Lysobacterales</taxon>
        <taxon>Lysobacteraceae</taxon>
        <taxon>Aquilutibacter</taxon>
    </lineage>
</organism>
<dbReference type="NCBIfam" id="TIGR00056">
    <property type="entry name" value="MlaE family lipid ABC transporter permease subunit"/>
    <property type="match status" value="1"/>
</dbReference>
<dbReference type="PANTHER" id="PTHR30188:SF3">
    <property type="entry name" value="ABC TRANSPORTER PERMEASE"/>
    <property type="match status" value="1"/>
</dbReference>
<keyword evidence="1" id="KW-0812">Transmembrane</keyword>
<feature type="transmembrane region" description="Helical" evidence="1">
    <location>
        <begin position="304"/>
        <end position="324"/>
    </location>
</feature>
<keyword evidence="1" id="KW-0472">Membrane</keyword>
<feature type="transmembrane region" description="Helical" evidence="1">
    <location>
        <begin position="250"/>
        <end position="283"/>
    </location>
</feature>